<dbReference type="Proteomes" id="UP000659654">
    <property type="component" value="Unassembled WGS sequence"/>
</dbReference>
<dbReference type="OrthoDB" id="78296at2759"/>
<evidence type="ECO:0000259" key="10">
    <source>
        <dbReference type="Pfam" id="PF16916"/>
    </source>
</evidence>
<dbReference type="Gene3D" id="3.30.70.1350">
    <property type="entry name" value="Cation efflux protein, cytoplasmic domain"/>
    <property type="match status" value="1"/>
</dbReference>
<dbReference type="GO" id="GO:0016020">
    <property type="term" value="C:membrane"/>
    <property type="evidence" value="ECO:0007669"/>
    <property type="project" value="UniProtKB-SubCell"/>
</dbReference>
<feature type="transmembrane region" description="Helical" evidence="8">
    <location>
        <begin position="204"/>
        <end position="225"/>
    </location>
</feature>
<feature type="transmembrane region" description="Helical" evidence="8">
    <location>
        <begin position="165"/>
        <end position="184"/>
    </location>
</feature>
<dbReference type="InterPro" id="IPR027470">
    <property type="entry name" value="Cation_efflux_CTD"/>
</dbReference>
<feature type="region of interest" description="Disordered" evidence="7">
    <location>
        <begin position="1"/>
        <end position="29"/>
    </location>
</feature>
<reference evidence="11" key="1">
    <citation type="submission" date="2020-09" db="EMBL/GenBank/DDBJ databases">
        <authorList>
            <person name="Kikuchi T."/>
        </authorList>
    </citation>
    <scope>NUCLEOTIDE SEQUENCE</scope>
    <source>
        <strain evidence="11">Ka4C1</strain>
    </source>
</reference>
<evidence type="ECO:0000256" key="3">
    <source>
        <dbReference type="ARBA" id="ARBA00022448"/>
    </source>
</evidence>
<dbReference type="SMR" id="A0A7I8X9A9"/>
<dbReference type="InterPro" id="IPR027469">
    <property type="entry name" value="Cation_efflux_TMD_sf"/>
</dbReference>
<evidence type="ECO:0000313" key="11">
    <source>
        <dbReference type="EMBL" id="CAD5228179.1"/>
    </source>
</evidence>
<dbReference type="Pfam" id="PF01545">
    <property type="entry name" value="Cation_efflux"/>
    <property type="match status" value="1"/>
</dbReference>
<dbReference type="InterPro" id="IPR058533">
    <property type="entry name" value="Cation_efflux_TM"/>
</dbReference>
<feature type="domain" description="Cation efflux protein cytoplasmic" evidence="10">
    <location>
        <begin position="293"/>
        <end position="368"/>
    </location>
</feature>
<sequence>MPDDIENGEKRPLLRKSTSEPATDSEDPRIRLANPQKLGYFEKKRRIKELKNFYERQDRLSQLVEEDIKNLHPDNAERRCEEAHEEYSNNLVWDRRFASAIFVMNLLILGGNLAAAFLSGSYSVISAFVDSSMDIVSSVIVYITVYLITHTNKFNYPRGRQRLELMAVISCSIFMGVANIMMIIQSVEAIVMGSVDPDANLPTLAIMGSAILIKSIVMVLCYSHGTTNSKILALDQRNDIITSIVAVCGAVLGDYYWPYADPIGAILVCTFIAISWFSNAFEQIPMVVGKRAEQEHVSRILAISISHDPRIKCLDHIMCYHVGEKALVELHVVLDEDLPLKETHDICESLQDKLNGLDFVERTFIHVDYFCDGCHDGN</sequence>
<dbReference type="PANTHER" id="PTHR43840">
    <property type="entry name" value="MITOCHONDRIAL METAL TRANSPORTER 1-RELATED"/>
    <property type="match status" value="1"/>
</dbReference>
<proteinExistence type="inferred from homology"/>
<dbReference type="Gene3D" id="1.20.1510.10">
    <property type="entry name" value="Cation efflux protein transmembrane domain"/>
    <property type="match status" value="1"/>
</dbReference>
<feature type="transmembrane region" description="Helical" evidence="8">
    <location>
        <begin position="237"/>
        <end position="257"/>
    </location>
</feature>
<comment type="similarity">
    <text evidence="2">Belongs to the cation diffusion facilitator (CDF) transporter (TC 2.A.4) family. SLC30A subfamily.</text>
</comment>
<keyword evidence="5 8" id="KW-1133">Transmembrane helix</keyword>
<feature type="transmembrane region" description="Helical" evidence="8">
    <location>
        <begin position="263"/>
        <end position="281"/>
    </location>
</feature>
<feature type="transmembrane region" description="Helical" evidence="8">
    <location>
        <begin position="124"/>
        <end position="145"/>
    </location>
</feature>
<comment type="caution">
    <text evidence="11">The sequence shown here is derived from an EMBL/GenBank/DDBJ whole genome shotgun (WGS) entry which is preliminary data.</text>
</comment>
<protein>
    <submittedName>
        <fullName evidence="11">(pine wood nematode) hypothetical protein</fullName>
    </submittedName>
</protein>
<keyword evidence="12" id="KW-1185">Reference proteome</keyword>
<dbReference type="InterPro" id="IPR036837">
    <property type="entry name" value="Cation_efflux_CTD_sf"/>
</dbReference>
<dbReference type="EMBL" id="CAJFDI010000004">
    <property type="protein sequence ID" value="CAD5228179.1"/>
    <property type="molecule type" value="Genomic_DNA"/>
</dbReference>
<dbReference type="NCBIfam" id="TIGR01297">
    <property type="entry name" value="CDF"/>
    <property type="match status" value="1"/>
</dbReference>
<feature type="transmembrane region" description="Helical" evidence="8">
    <location>
        <begin position="97"/>
        <end position="118"/>
    </location>
</feature>
<dbReference type="Pfam" id="PF16916">
    <property type="entry name" value="ZT_dimer"/>
    <property type="match status" value="1"/>
</dbReference>
<organism evidence="11 12">
    <name type="scientific">Bursaphelenchus xylophilus</name>
    <name type="common">Pinewood nematode worm</name>
    <name type="synonym">Aphelenchoides xylophilus</name>
    <dbReference type="NCBI Taxonomy" id="6326"/>
    <lineage>
        <taxon>Eukaryota</taxon>
        <taxon>Metazoa</taxon>
        <taxon>Ecdysozoa</taxon>
        <taxon>Nematoda</taxon>
        <taxon>Chromadorea</taxon>
        <taxon>Rhabditida</taxon>
        <taxon>Tylenchina</taxon>
        <taxon>Tylenchomorpha</taxon>
        <taxon>Aphelenchoidea</taxon>
        <taxon>Aphelenchoididae</taxon>
        <taxon>Bursaphelenchus</taxon>
    </lineage>
</organism>
<evidence type="ECO:0000256" key="8">
    <source>
        <dbReference type="SAM" id="Phobius"/>
    </source>
</evidence>
<evidence type="ECO:0000259" key="9">
    <source>
        <dbReference type="Pfam" id="PF01545"/>
    </source>
</evidence>
<evidence type="ECO:0000256" key="1">
    <source>
        <dbReference type="ARBA" id="ARBA00004141"/>
    </source>
</evidence>
<keyword evidence="6 8" id="KW-0472">Membrane</keyword>
<dbReference type="AlphaFoldDB" id="A0A7I8X9A9"/>
<feature type="domain" description="Cation efflux protein transmembrane" evidence="9">
    <location>
        <begin position="100"/>
        <end position="284"/>
    </location>
</feature>
<evidence type="ECO:0000256" key="5">
    <source>
        <dbReference type="ARBA" id="ARBA00022989"/>
    </source>
</evidence>
<evidence type="ECO:0000256" key="6">
    <source>
        <dbReference type="ARBA" id="ARBA00023136"/>
    </source>
</evidence>
<keyword evidence="3" id="KW-0813">Transport</keyword>
<dbReference type="InterPro" id="IPR002524">
    <property type="entry name" value="Cation_efflux"/>
</dbReference>
<evidence type="ECO:0000256" key="2">
    <source>
        <dbReference type="ARBA" id="ARBA00008873"/>
    </source>
</evidence>
<evidence type="ECO:0000256" key="7">
    <source>
        <dbReference type="SAM" id="MobiDB-lite"/>
    </source>
</evidence>
<dbReference type="InterPro" id="IPR050291">
    <property type="entry name" value="CDF_Transporter"/>
</dbReference>
<evidence type="ECO:0000313" key="12">
    <source>
        <dbReference type="Proteomes" id="UP000659654"/>
    </source>
</evidence>
<comment type="subcellular location">
    <subcellularLocation>
        <location evidence="1">Membrane</location>
        <topology evidence="1">Multi-pass membrane protein</topology>
    </subcellularLocation>
</comment>
<dbReference type="SUPFAM" id="SSF160240">
    <property type="entry name" value="Cation efflux protein cytoplasmic domain-like"/>
    <property type="match status" value="1"/>
</dbReference>
<name>A0A7I8X9A9_BURXY</name>
<dbReference type="SUPFAM" id="SSF161111">
    <property type="entry name" value="Cation efflux protein transmembrane domain-like"/>
    <property type="match status" value="1"/>
</dbReference>
<dbReference type="GO" id="GO:0008324">
    <property type="term" value="F:monoatomic cation transmembrane transporter activity"/>
    <property type="evidence" value="ECO:0007669"/>
    <property type="project" value="InterPro"/>
</dbReference>
<evidence type="ECO:0000256" key="4">
    <source>
        <dbReference type="ARBA" id="ARBA00022692"/>
    </source>
</evidence>
<gene>
    <name evidence="11" type="ORF">BXYJ_LOCUS10315</name>
</gene>
<dbReference type="Proteomes" id="UP000582659">
    <property type="component" value="Unassembled WGS sequence"/>
</dbReference>
<accession>A0A7I8X9A9</accession>
<keyword evidence="4 8" id="KW-0812">Transmembrane</keyword>
<dbReference type="PANTHER" id="PTHR43840:SF17">
    <property type="entry name" value="CATION EFFLUX PROTEIN CYTOPLASMIC DOMAIN-CONTAINING PROTEIN"/>
    <property type="match status" value="1"/>
</dbReference>
<dbReference type="FunFam" id="1.20.1510.10:FF:000005">
    <property type="entry name" value="Putative Cation diffusion facilitator 1"/>
    <property type="match status" value="1"/>
</dbReference>
<dbReference type="EMBL" id="CAJFCV020000004">
    <property type="protein sequence ID" value="CAG9118671.1"/>
    <property type="molecule type" value="Genomic_DNA"/>
</dbReference>